<evidence type="ECO:0000313" key="1">
    <source>
        <dbReference type="EMBL" id="MDV5087401.1"/>
    </source>
</evidence>
<dbReference type="Gene3D" id="1.10.10.60">
    <property type="entry name" value="Homeodomain-like"/>
    <property type="match status" value="2"/>
</dbReference>
<keyword evidence="2" id="KW-1185">Reference proteome</keyword>
<reference evidence="1 2" key="1">
    <citation type="submission" date="2023-10" db="EMBL/GenBank/DDBJ databases">
        <title>Veillonella sp. nov., isolated from a pig farm feces dump.</title>
        <authorList>
            <person name="Chang Y.-H."/>
        </authorList>
    </citation>
    <scope>NUCLEOTIDE SEQUENCE [LARGE SCALE GENOMIC DNA]</scope>
    <source>
        <strain evidence="1 2">YH-vei2233</strain>
    </source>
</reference>
<dbReference type="Proteomes" id="UP001272515">
    <property type="component" value="Unassembled WGS sequence"/>
</dbReference>
<comment type="caution">
    <text evidence="1">The sequence shown here is derived from an EMBL/GenBank/DDBJ whole genome shotgun (WGS) entry which is preliminary data.</text>
</comment>
<proteinExistence type="predicted"/>
<dbReference type="RefSeq" id="WP_295192912.1">
    <property type="nucleotide sequence ID" value="NZ_JAWJZA010000010.1"/>
</dbReference>
<name>A0ABU3Z651_9FIRM</name>
<sequence>MAYHGKIEISQKKLQDLYEGQGLSVSEVAEYFGCSTDTILRRIKKYGIKQRPWPYELPMQELSVLYEREKWSIYKLASKYHCSHTTIANRIRANGGELTCNREKRGSTVEVTAEVIDTIKRAYASGNSAEFISKSLGLSKWRVLQIVRTNGGCVRNIGTQKSLPMKHVTYLYTRHQLSTVDIGNIYGVQGTTVANRLREAGVELRGARNM</sequence>
<accession>A0ABU3Z651</accession>
<protein>
    <submittedName>
        <fullName evidence="1">Sortase</fullName>
    </submittedName>
</protein>
<dbReference type="EMBL" id="JAWJZB010000001">
    <property type="protein sequence ID" value="MDV5087401.1"/>
    <property type="molecule type" value="Genomic_DNA"/>
</dbReference>
<gene>
    <name evidence="1" type="ORF">RVY80_00845</name>
</gene>
<evidence type="ECO:0000313" key="2">
    <source>
        <dbReference type="Proteomes" id="UP001272515"/>
    </source>
</evidence>
<organism evidence="1 2">
    <name type="scientific">Veillonella absiana</name>
    <dbReference type="NCBI Taxonomy" id="3079305"/>
    <lineage>
        <taxon>Bacteria</taxon>
        <taxon>Bacillati</taxon>
        <taxon>Bacillota</taxon>
        <taxon>Negativicutes</taxon>
        <taxon>Veillonellales</taxon>
        <taxon>Veillonellaceae</taxon>
        <taxon>Veillonella</taxon>
    </lineage>
</organism>